<dbReference type="Pfam" id="PF13622">
    <property type="entry name" value="4HBT_3"/>
    <property type="match status" value="1"/>
</dbReference>
<feature type="domain" description="Acyl-CoA thioesterase-like C-terminal" evidence="2">
    <location>
        <begin position="159"/>
        <end position="289"/>
    </location>
</feature>
<dbReference type="SUPFAM" id="SSF54637">
    <property type="entry name" value="Thioesterase/thiol ester dehydrase-isomerase"/>
    <property type="match status" value="1"/>
</dbReference>
<dbReference type="InterPro" id="IPR042171">
    <property type="entry name" value="Acyl-CoA_hotdog"/>
</dbReference>
<keyword evidence="4" id="KW-1185">Reference proteome</keyword>
<name>A0A409YBR0_9AGAR</name>
<sequence>MAPFNKAVKVVPVIDEASAGPTKTYEGVADKTWIIGSVMNGGYALALILQACIQFQSKTNHVDPIHITAHFLRATLASPFKVRVRLLKRGESLTNLTAELLQNDTVKIMAHAIFGLNEPLPQDKLRLTLEPPSTYARRHPLYDHPSKATIKPMRSTWAFHTEVQWTREAEIEAKNRPDHPNRTNSKTVGGGGLEWGAWLMLTDKEERITNPSLMFFVDMFQNTPSLLPKSEKPGLGVSWFPTVTLAVEFKHKIPPPSSIHADRTVGIYSSGRFLNNPQGRHDVYVEVWTAPSNIGEGEPTENWRDNQYCLATATQMALTLPMEVNQRKGKPKANL</sequence>
<comment type="caution">
    <text evidence="3">The sequence shown here is derived from an EMBL/GenBank/DDBJ whole genome shotgun (WGS) entry which is preliminary data.</text>
</comment>
<dbReference type="PANTHER" id="PTHR38110">
    <property type="entry name" value="CHROMOSOME 23, WHOLE GENOME SHOTGUN SEQUENCE"/>
    <property type="match status" value="1"/>
</dbReference>
<organism evidence="3 4">
    <name type="scientific">Panaeolus cyanescens</name>
    <dbReference type="NCBI Taxonomy" id="181874"/>
    <lineage>
        <taxon>Eukaryota</taxon>
        <taxon>Fungi</taxon>
        <taxon>Dikarya</taxon>
        <taxon>Basidiomycota</taxon>
        <taxon>Agaricomycotina</taxon>
        <taxon>Agaricomycetes</taxon>
        <taxon>Agaricomycetidae</taxon>
        <taxon>Agaricales</taxon>
        <taxon>Agaricineae</taxon>
        <taxon>Galeropsidaceae</taxon>
        <taxon>Panaeolus</taxon>
    </lineage>
</organism>
<dbReference type="InterPro" id="IPR052389">
    <property type="entry name" value="Sec_Metab_Biosynth-Assoc"/>
</dbReference>
<dbReference type="OrthoDB" id="2532955at2759"/>
<evidence type="ECO:0000313" key="4">
    <source>
        <dbReference type="Proteomes" id="UP000284842"/>
    </source>
</evidence>
<dbReference type="InterPro" id="IPR049450">
    <property type="entry name" value="ACOT8-like_C"/>
</dbReference>
<accession>A0A409YBR0</accession>
<protein>
    <recommendedName>
        <fullName evidence="5">Thioesterase domain-containing protein</fullName>
    </recommendedName>
</protein>
<dbReference type="InterPro" id="IPR049449">
    <property type="entry name" value="TesB_ACOT8-like_N"/>
</dbReference>
<dbReference type="EMBL" id="NHTK01001311">
    <property type="protein sequence ID" value="PPR00435.1"/>
    <property type="molecule type" value="Genomic_DNA"/>
</dbReference>
<evidence type="ECO:0000313" key="3">
    <source>
        <dbReference type="EMBL" id="PPR00435.1"/>
    </source>
</evidence>
<dbReference type="AlphaFoldDB" id="A0A409YBR0"/>
<dbReference type="PANTHER" id="PTHR38110:SF1">
    <property type="entry name" value="THIOESTERASE DOMAIN-CONTAINING PROTEIN"/>
    <property type="match status" value="1"/>
</dbReference>
<dbReference type="Proteomes" id="UP000284842">
    <property type="component" value="Unassembled WGS sequence"/>
</dbReference>
<dbReference type="Gene3D" id="2.40.160.210">
    <property type="entry name" value="Acyl-CoA thioesterase, double hotdog domain"/>
    <property type="match status" value="1"/>
</dbReference>
<evidence type="ECO:0000259" key="2">
    <source>
        <dbReference type="Pfam" id="PF20789"/>
    </source>
</evidence>
<proteinExistence type="predicted"/>
<dbReference type="STRING" id="181874.A0A409YBR0"/>
<dbReference type="InterPro" id="IPR029069">
    <property type="entry name" value="HotDog_dom_sf"/>
</dbReference>
<gene>
    <name evidence="3" type="ORF">CVT24_004496</name>
</gene>
<reference evidence="3 4" key="1">
    <citation type="journal article" date="2018" name="Evol. Lett.">
        <title>Horizontal gene cluster transfer increased hallucinogenic mushroom diversity.</title>
        <authorList>
            <person name="Reynolds H.T."/>
            <person name="Vijayakumar V."/>
            <person name="Gluck-Thaler E."/>
            <person name="Korotkin H.B."/>
            <person name="Matheny P.B."/>
            <person name="Slot J.C."/>
        </authorList>
    </citation>
    <scope>NUCLEOTIDE SEQUENCE [LARGE SCALE GENOMIC DNA]</scope>
    <source>
        <strain evidence="3 4">2629</strain>
    </source>
</reference>
<evidence type="ECO:0000259" key="1">
    <source>
        <dbReference type="Pfam" id="PF13622"/>
    </source>
</evidence>
<evidence type="ECO:0008006" key="5">
    <source>
        <dbReference type="Google" id="ProtNLM"/>
    </source>
</evidence>
<dbReference type="Pfam" id="PF20789">
    <property type="entry name" value="4HBT_3C"/>
    <property type="match status" value="1"/>
</dbReference>
<feature type="domain" description="Acyl-CoA thioesterase-like N-terminal HotDog" evidence="1">
    <location>
        <begin position="31"/>
        <end position="115"/>
    </location>
</feature>
<dbReference type="InParanoid" id="A0A409YBR0"/>